<name>A0A6J5MXQ9_9CAUD</name>
<proteinExistence type="predicted"/>
<reference evidence="1" key="1">
    <citation type="submission" date="2020-04" db="EMBL/GenBank/DDBJ databases">
        <authorList>
            <person name="Chiriac C."/>
            <person name="Salcher M."/>
            <person name="Ghai R."/>
            <person name="Kavagutti S V."/>
        </authorList>
    </citation>
    <scope>NUCLEOTIDE SEQUENCE</scope>
</reference>
<organism evidence="1">
    <name type="scientific">uncultured Caudovirales phage</name>
    <dbReference type="NCBI Taxonomy" id="2100421"/>
    <lineage>
        <taxon>Viruses</taxon>
        <taxon>Duplodnaviria</taxon>
        <taxon>Heunggongvirae</taxon>
        <taxon>Uroviricota</taxon>
        <taxon>Caudoviricetes</taxon>
        <taxon>Peduoviridae</taxon>
        <taxon>Maltschvirus</taxon>
        <taxon>Maltschvirus maltsch</taxon>
    </lineage>
</organism>
<dbReference type="EMBL" id="LR796568">
    <property type="protein sequence ID" value="CAB4151122.1"/>
    <property type="molecule type" value="Genomic_DNA"/>
</dbReference>
<protein>
    <submittedName>
        <fullName evidence="1">Uncharacterized protein</fullName>
    </submittedName>
</protein>
<feature type="non-terminal residue" evidence="1">
    <location>
        <position position="1"/>
    </location>
</feature>
<evidence type="ECO:0000313" key="1">
    <source>
        <dbReference type="EMBL" id="CAB4151122.1"/>
    </source>
</evidence>
<accession>A0A6J5MXQ9</accession>
<sequence length="104" mass="12228">KKVKLLKKKKMRRGNKVRYKKRLRFEIIEGTPNERIISYGDEIGVVNYTMQKVINYAKPNEITTMNWKHLKWAVGRAKNKTNQNALNSQWGIIQGEPNELNELS</sequence>
<gene>
    <name evidence="1" type="ORF">UFOVP595_1</name>
</gene>